<feature type="signal peptide" evidence="2">
    <location>
        <begin position="1"/>
        <end position="19"/>
    </location>
</feature>
<dbReference type="AlphaFoldDB" id="A0A2N5ZDG7"/>
<evidence type="ECO:0000256" key="2">
    <source>
        <dbReference type="SAM" id="SignalP"/>
    </source>
</evidence>
<reference evidence="3 4" key="1">
    <citation type="submission" date="2017-11" db="EMBL/GenBank/DDBJ databases">
        <title>Genome-resolved metagenomics identifies genetic mobility, metabolic interactions, and unexpected diversity in perchlorate-reducing communities.</title>
        <authorList>
            <person name="Barnum T.P."/>
            <person name="Figueroa I.A."/>
            <person name="Carlstrom C.I."/>
            <person name="Lucas L.N."/>
            <person name="Engelbrektson A.L."/>
            <person name="Coates J.D."/>
        </authorList>
    </citation>
    <scope>NUCLEOTIDE SEQUENCE [LARGE SCALE GENOMIC DNA]</scope>
    <source>
        <strain evidence="3">BM706</strain>
    </source>
</reference>
<name>A0A2N5ZDG7_MUIH1</name>
<dbReference type="Pfam" id="PF03687">
    <property type="entry name" value="UPF0164"/>
    <property type="match status" value="1"/>
</dbReference>
<keyword evidence="2" id="KW-0732">Signal</keyword>
<comment type="similarity">
    <text evidence="1">Belongs to the UPF0164 family.</text>
</comment>
<dbReference type="Gene3D" id="2.40.160.60">
    <property type="entry name" value="Outer membrane protein transport protein (OMPP1/FadL/TodX)"/>
    <property type="match status" value="1"/>
</dbReference>
<evidence type="ECO:0008006" key="5">
    <source>
        <dbReference type="Google" id="ProtNLM"/>
    </source>
</evidence>
<dbReference type="InterPro" id="IPR005362">
    <property type="entry name" value="UPF0164"/>
</dbReference>
<evidence type="ECO:0000313" key="4">
    <source>
        <dbReference type="Proteomes" id="UP000234857"/>
    </source>
</evidence>
<evidence type="ECO:0000313" key="3">
    <source>
        <dbReference type="EMBL" id="PLX16716.1"/>
    </source>
</evidence>
<dbReference type="EMBL" id="PKTG01000107">
    <property type="protein sequence ID" value="PLX16716.1"/>
    <property type="molecule type" value="Genomic_DNA"/>
</dbReference>
<comment type="caution">
    <text evidence="3">The sequence shown here is derived from an EMBL/GenBank/DDBJ whole genome shotgun (WGS) entry which is preliminary data.</text>
</comment>
<organism evidence="3 4">
    <name type="scientific">Muiribacterium halophilum</name>
    <dbReference type="NCBI Taxonomy" id="2053465"/>
    <lineage>
        <taxon>Bacteria</taxon>
        <taxon>Candidatus Muiribacteriota</taxon>
        <taxon>Candidatus Muiribacteriia</taxon>
        <taxon>Candidatus Muiribacteriales</taxon>
        <taxon>Candidatus Muiribacteriaceae</taxon>
        <taxon>Candidatus Muiribacterium</taxon>
    </lineage>
</organism>
<evidence type="ECO:0000256" key="1">
    <source>
        <dbReference type="ARBA" id="ARBA00005846"/>
    </source>
</evidence>
<sequence>MKKLGIVLGLLTLCVFAFAAGEGSGQAGAYLRMGVGARALGMGGAIVAVSDDATASYWNPAGLAKLKKNQASFMHARLKMDRNFDFINYVKKNETKNEAYGFAMVRFGVDNIPETRVWRFNGGGALASDQIYGTPIYYYDTATGTAKAIPVTSTGTWADGSAPAVPVGYSTSWSREQVEAVYQADPTTTAVYTDVNVGYNPAADPVKIFSNFDDSENAYYFSYSKAFDRLYFGANMKYMTQSLYNADANSIGLDLGLLYDYSSKVSFGFSVRNLMNELKWDTPSGRKDKVPVDTTLGVAYVPEPTWLVAMDYNKVENMDAELYLGVEKWFNDIFAFRLGSHDGDLSAGMSFVRGEWSFEYAFAEQELGDIHRFSTTKKFDF</sequence>
<feature type="chain" id="PRO_5014633234" description="PorV/PorQ family protein" evidence="2">
    <location>
        <begin position="20"/>
        <end position="381"/>
    </location>
</feature>
<accession>A0A2N5ZDG7</accession>
<dbReference type="SUPFAM" id="SSF56935">
    <property type="entry name" value="Porins"/>
    <property type="match status" value="1"/>
</dbReference>
<protein>
    <recommendedName>
        <fullName evidence="5">PorV/PorQ family protein</fullName>
    </recommendedName>
</protein>
<dbReference type="Proteomes" id="UP000234857">
    <property type="component" value="Unassembled WGS sequence"/>
</dbReference>
<proteinExistence type="inferred from homology"/>
<gene>
    <name evidence="3" type="ORF">C0601_09575</name>
</gene>